<proteinExistence type="predicted"/>
<dbReference type="RefSeq" id="WP_283892126.1">
    <property type="nucleotide sequence ID" value="NZ_JARWAF010000002.1"/>
</dbReference>
<comment type="caution">
    <text evidence="1">The sequence shown here is derived from an EMBL/GenBank/DDBJ whole genome shotgun (WGS) entry which is preliminary data.</text>
</comment>
<evidence type="ECO:0000313" key="1">
    <source>
        <dbReference type="EMBL" id="MDJ1640127.1"/>
    </source>
</evidence>
<sequence>MSLPLHLACSGLRTFALSDENLRLGMCRIALNTGLYEDYVRYLDGDLLACAWPRLQKMVGRGIRTAWEEIIPGLCTNSAEAAA</sequence>
<organism evidence="1 2">
    <name type="scientific">Streptomyces pakalii</name>
    <dbReference type="NCBI Taxonomy" id="3036494"/>
    <lineage>
        <taxon>Bacteria</taxon>
        <taxon>Bacillati</taxon>
        <taxon>Actinomycetota</taxon>
        <taxon>Actinomycetes</taxon>
        <taxon>Kitasatosporales</taxon>
        <taxon>Streptomycetaceae</taxon>
        <taxon>Streptomyces</taxon>
    </lineage>
</organism>
<name>A0ABT7D536_9ACTN</name>
<protein>
    <submittedName>
        <fullName evidence="1">Transcriptional regulator</fullName>
    </submittedName>
</protein>
<reference evidence="1 2" key="1">
    <citation type="submission" date="2023-04" db="EMBL/GenBank/DDBJ databases">
        <title>A novel species of the genus Streptomyces: Streptomyces pakalii sp. nov. isolated from a Mexican soil jungle.</title>
        <authorList>
            <person name="Chavez-Hernandez M.A."/>
            <person name="Ortiz-Alvarez J."/>
            <person name="Villa-Tanaca L."/>
            <person name="Hernandez-Rodriguez C."/>
        </authorList>
    </citation>
    <scope>NUCLEOTIDE SEQUENCE [LARGE SCALE GENOMIC DNA]</scope>
    <source>
        <strain evidence="1 2">ENCB-J15</strain>
    </source>
</reference>
<evidence type="ECO:0000313" key="2">
    <source>
        <dbReference type="Proteomes" id="UP001237194"/>
    </source>
</evidence>
<dbReference type="EMBL" id="JARWAF010000002">
    <property type="protein sequence ID" value="MDJ1640127.1"/>
    <property type="molecule type" value="Genomic_DNA"/>
</dbReference>
<gene>
    <name evidence="1" type="ORF">P5W92_06875</name>
</gene>
<accession>A0ABT7D536</accession>
<dbReference type="Proteomes" id="UP001237194">
    <property type="component" value="Unassembled WGS sequence"/>
</dbReference>
<keyword evidence="2" id="KW-1185">Reference proteome</keyword>